<protein>
    <recommendedName>
        <fullName evidence="4">Expansin-like EG45 domain-containing protein</fullName>
    </recommendedName>
</protein>
<evidence type="ECO:0000313" key="3">
    <source>
        <dbReference type="Proteomes" id="UP000239649"/>
    </source>
</evidence>
<dbReference type="STRING" id="554055.A0A2P6VM92"/>
<keyword evidence="1" id="KW-0732">Signal</keyword>
<reference evidence="2 3" key="1">
    <citation type="journal article" date="2018" name="Plant J.">
        <title>Genome sequences of Chlorella sorokiniana UTEX 1602 and Micractinium conductrix SAG 241.80: implications to maltose excretion by a green alga.</title>
        <authorList>
            <person name="Arriola M.B."/>
            <person name="Velmurugan N."/>
            <person name="Zhang Y."/>
            <person name="Plunkett M.H."/>
            <person name="Hondzo H."/>
            <person name="Barney B.M."/>
        </authorList>
    </citation>
    <scope>NUCLEOTIDE SEQUENCE [LARGE SCALE GENOMIC DNA]</scope>
    <source>
        <strain evidence="2 3">SAG 241.80</strain>
    </source>
</reference>
<evidence type="ECO:0008006" key="4">
    <source>
        <dbReference type="Google" id="ProtNLM"/>
    </source>
</evidence>
<dbReference type="EMBL" id="LHPF02000003">
    <property type="protein sequence ID" value="PSC75221.1"/>
    <property type="molecule type" value="Genomic_DNA"/>
</dbReference>
<dbReference type="Proteomes" id="UP000239649">
    <property type="component" value="Unassembled WGS sequence"/>
</dbReference>
<feature type="signal peptide" evidence="1">
    <location>
        <begin position="1"/>
        <end position="15"/>
    </location>
</feature>
<proteinExistence type="predicted"/>
<gene>
    <name evidence="2" type="ORF">C2E20_1964</name>
</gene>
<keyword evidence="3" id="KW-1185">Reference proteome</keyword>
<evidence type="ECO:0000313" key="2">
    <source>
        <dbReference type="EMBL" id="PSC75221.1"/>
    </source>
</evidence>
<dbReference type="AlphaFoldDB" id="A0A2P6VM92"/>
<feature type="chain" id="PRO_5015189282" description="Expansin-like EG45 domain-containing protein" evidence="1">
    <location>
        <begin position="16"/>
        <end position="353"/>
    </location>
</feature>
<dbReference type="OrthoDB" id="5823761at2759"/>
<dbReference type="SUPFAM" id="SSF50685">
    <property type="entry name" value="Barwin-like endoglucanases"/>
    <property type="match status" value="1"/>
</dbReference>
<name>A0A2P6VM92_9CHLO</name>
<accession>A0A2P6VM92</accession>
<comment type="caution">
    <text evidence="2">The sequence shown here is derived from an EMBL/GenBank/DDBJ whole genome shotgun (WGS) entry which is preliminary data.</text>
</comment>
<dbReference type="Gene3D" id="2.40.40.10">
    <property type="entry name" value="RlpA-like domain"/>
    <property type="match status" value="1"/>
</dbReference>
<dbReference type="InterPro" id="IPR036908">
    <property type="entry name" value="RlpA-like_sf"/>
</dbReference>
<organism evidence="2 3">
    <name type="scientific">Micractinium conductrix</name>
    <dbReference type="NCBI Taxonomy" id="554055"/>
    <lineage>
        <taxon>Eukaryota</taxon>
        <taxon>Viridiplantae</taxon>
        <taxon>Chlorophyta</taxon>
        <taxon>core chlorophytes</taxon>
        <taxon>Trebouxiophyceae</taxon>
        <taxon>Chlorellales</taxon>
        <taxon>Chlorellaceae</taxon>
        <taxon>Chlorella clade</taxon>
        <taxon>Micractinium</taxon>
    </lineage>
</organism>
<sequence>MVLALSLLGLCVADGWRDGRASFYGKDAYGKQFDRSSVCYNTVQSLLIRVVDSCPCYYPGNYYSNKRWCCGDVDHMDMSVWAFEKLADKKWGVIGIQRWNPQQGPIMVQGWQFGDPTGSSSERRASSAAADWSASATATAMGSVTAGSATASSAGGAAQQAGAVLAQALGLGVQGARAQAHAGQSAAGGGQGTIYLNGLQNGWRDASYSARVAWYVGTFGADGSGSVCADLRPGGALAVTHAPGAFAGAESLEWRVRTSEGRPDVTVNVSAGKRYCSPLSLAALPVLERRAGWARYSVHLGDFGGSYPPAAVQGCGGGGAGQLTTVEFRSAVGAGRQVVCLDMVRLLPGASSS</sequence>
<evidence type="ECO:0000256" key="1">
    <source>
        <dbReference type="SAM" id="SignalP"/>
    </source>
</evidence>